<proteinExistence type="predicted"/>
<organism evidence="1 2">
    <name type="scientific">Symbiodinium microadriaticum</name>
    <name type="common">Dinoflagellate</name>
    <name type="synonym">Zooxanthella microadriatica</name>
    <dbReference type="NCBI Taxonomy" id="2951"/>
    <lineage>
        <taxon>Eukaryota</taxon>
        <taxon>Sar</taxon>
        <taxon>Alveolata</taxon>
        <taxon>Dinophyceae</taxon>
        <taxon>Suessiales</taxon>
        <taxon>Symbiodiniaceae</taxon>
        <taxon>Symbiodinium</taxon>
    </lineage>
</organism>
<accession>A0A1Q9F4L3</accession>
<dbReference type="EMBL" id="LSRX01000013">
    <property type="protein sequence ID" value="OLQ14601.1"/>
    <property type="molecule type" value="Genomic_DNA"/>
</dbReference>
<evidence type="ECO:0000313" key="1">
    <source>
        <dbReference type="EMBL" id="OLQ14601.1"/>
    </source>
</evidence>
<dbReference type="Proteomes" id="UP000186817">
    <property type="component" value="Unassembled WGS sequence"/>
</dbReference>
<gene>
    <name evidence="1" type="ORF">AK812_SmicGene1237</name>
</gene>
<reference evidence="1 2" key="1">
    <citation type="submission" date="2016-02" db="EMBL/GenBank/DDBJ databases">
        <title>Genome analysis of coral dinoflagellate symbionts highlights evolutionary adaptations to a symbiotic lifestyle.</title>
        <authorList>
            <person name="Aranda M."/>
            <person name="Li Y."/>
            <person name="Liew Y.J."/>
            <person name="Baumgarten S."/>
            <person name="Simakov O."/>
            <person name="Wilson M."/>
            <person name="Piel J."/>
            <person name="Ashoor H."/>
            <person name="Bougouffa S."/>
            <person name="Bajic V.B."/>
            <person name="Ryu T."/>
            <person name="Ravasi T."/>
            <person name="Bayer T."/>
            <person name="Micklem G."/>
            <person name="Kim H."/>
            <person name="Bhak J."/>
            <person name="Lajeunesse T.C."/>
            <person name="Voolstra C.R."/>
        </authorList>
    </citation>
    <scope>NUCLEOTIDE SEQUENCE [LARGE SCALE GENOMIC DNA]</scope>
    <source>
        <strain evidence="1 2">CCMP2467</strain>
    </source>
</reference>
<comment type="caution">
    <text evidence="1">The sequence shown here is derived from an EMBL/GenBank/DDBJ whole genome shotgun (WGS) entry which is preliminary data.</text>
</comment>
<protein>
    <submittedName>
        <fullName evidence="1">Uncharacterized protein</fullName>
    </submittedName>
</protein>
<evidence type="ECO:0000313" key="2">
    <source>
        <dbReference type="Proteomes" id="UP000186817"/>
    </source>
</evidence>
<name>A0A1Q9F4L3_SYMMI</name>
<sequence length="70" mass="7958">MQQPHIYKSRGSNREASIDPSIARFAIHRDTGHAGLSFEPLFLCFFLWVPEDEVPRGEFVCSLFGRMDGS</sequence>
<dbReference type="AlphaFoldDB" id="A0A1Q9F4L3"/>
<keyword evidence="2" id="KW-1185">Reference proteome</keyword>